<dbReference type="InterPro" id="IPR050239">
    <property type="entry name" value="Sigma-70_RNA_pol_init_factors"/>
</dbReference>
<keyword evidence="3" id="KW-0238">DNA-binding</keyword>
<dbReference type="EMBL" id="QNBE01000083">
    <property type="protein sequence ID" value="RKX69456.1"/>
    <property type="molecule type" value="Genomic_DNA"/>
</dbReference>
<dbReference type="InterPro" id="IPR007624">
    <property type="entry name" value="RNA_pol_sigma70_r3"/>
</dbReference>
<dbReference type="Gene3D" id="1.10.601.10">
    <property type="entry name" value="RNA Polymerase Primary Sigma Factor"/>
    <property type="match status" value="1"/>
</dbReference>
<dbReference type="PIRSF" id="PIRSF000770">
    <property type="entry name" value="RNA_pol_sigma-SigE/K"/>
    <property type="match status" value="1"/>
</dbReference>
<evidence type="ECO:0000313" key="7">
    <source>
        <dbReference type="Proteomes" id="UP000268469"/>
    </source>
</evidence>
<dbReference type="PRINTS" id="PR00046">
    <property type="entry name" value="SIGMA70FCT"/>
</dbReference>
<dbReference type="FunFam" id="1.10.601.10:FF:000001">
    <property type="entry name" value="RNA polymerase sigma factor SigA"/>
    <property type="match status" value="1"/>
</dbReference>
<dbReference type="InterPro" id="IPR007630">
    <property type="entry name" value="RNA_pol_sigma70_r4"/>
</dbReference>
<organism evidence="6 7">
    <name type="scientific">candidate division WOR-3 bacterium</name>
    <dbReference type="NCBI Taxonomy" id="2052148"/>
    <lineage>
        <taxon>Bacteria</taxon>
        <taxon>Bacteria division WOR-3</taxon>
    </lineage>
</organism>
<dbReference type="InterPro" id="IPR013324">
    <property type="entry name" value="RNA_pol_sigma_r3/r4-like"/>
</dbReference>
<dbReference type="GO" id="GO:0016987">
    <property type="term" value="F:sigma factor activity"/>
    <property type="evidence" value="ECO:0007669"/>
    <property type="project" value="UniProtKB-KW"/>
</dbReference>
<dbReference type="SUPFAM" id="SSF88946">
    <property type="entry name" value="Sigma2 domain of RNA polymerase sigma factors"/>
    <property type="match status" value="1"/>
</dbReference>
<gene>
    <name evidence="6" type="ORF">DRP53_08085</name>
</gene>
<sequence>YNKLVAEFGGYDVDCHQMLTVIKNWESVIGKARKRMIEGNMRLVISIAKRYANRGLEFSDLVGEGNNGLIKAVEKFDYRKGYKFSTYATWWIRQSITRAIGDQARTVRVPAHVLDTMNKVSKAIYELVQKNGREPTPAEIAAYLNIPIEKVKMAHNISLIPISLDKPIDDEESSFVSDFISDPKVDSPTKRAALSILKDRFDEVLKGLTRREEKIIRLRFGLRDGHPMTLEQVGRIFNITRERVRQIEAKALKKLRHPVRLRRLIPYRELLRR</sequence>
<dbReference type="Pfam" id="PF04545">
    <property type="entry name" value="Sigma70_r4"/>
    <property type="match status" value="1"/>
</dbReference>
<dbReference type="GO" id="GO:0006352">
    <property type="term" value="P:DNA-templated transcription initiation"/>
    <property type="evidence" value="ECO:0007669"/>
    <property type="project" value="InterPro"/>
</dbReference>
<dbReference type="Gene3D" id="1.10.10.10">
    <property type="entry name" value="Winged helix-like DNA-binding domain superfamily/Winged helix DNA-binding domain"/>
    <property type="match status" value="2"/>
</dbReference>
<feature type="non-terminal residue" evidence="6">
    <location>
        <position position="1"/>
    </location>
</feature>
<dbReference type="AlphaFoldDB" id="A0A660SH43"/>
<dbReference type="Pfam" id="PF04542">
    <property type="entry name" value="Sigma70_r2"/>
    <property type="match status" value="1"/>
</dbReference>
<keyword evidence="2" id="KW-0731">Sigma factor</keyword>
<dbReference type="Pfam" id="PF04539">
    <property type="entry name" value="Sigma70_r3"/>
    <property type="match status" value="1"/>
</dbReference>
<dbReference type="PANTHER" id="PTHR30603:SF60">
    <property type="entry name" value="RNA POLYMERASE SIGMA FACTOR RPOD"/>
    <property type="match status" value="1"/>
</dbReference>
<keyword evidence="4" id="KW-0804">Transcription</keyword>
<dbReference type="SUPFAM" id="SSF88659">
    <property type="entry name" value="Sigma3 and sigma4 domains of RNA polymerase sigma factors"/>
    <property type="match status" value="2"/>
</dbReference>
<name>A0A660SH43_UNCW3</name>
<dbReference type="CDD" id="cd06171">
    <property type="entry name" value="Sigma70_r4"/>
    <property type="match status" value="1"/>
</dbReference>
<dbReference type="GO" id="GO:0003677">
    <property type="term" value="F:DNA binding"/>
    <property type="evidence" value="ECO:0007669"/>
    <property type="project" value="UniProtKB-KW"/>
</dbReference>
<proteinExistence type="predicted"/>
<dbReference type="InterPro" id="IPR007627">
    <property type="entry name" value="RNA_pol_sigma70_r2"/>
</dbReference>
<dbReference type="InterPro" id="IPR000943">
    <property type="entry name" value="RNA_pol_sigma70"/>
</dbReference>
<dbReference type="NCBIfam" id="TIGR02937">
    <property type="entry name" value="sigma70-ECF"/>
    <property type="match status" value="1"/>
</dbReference>
<evidence type="ECO:0000313" key="6">
    <source>
        <dbReference type="EMBL" id="RKX69456.1"/>
    </source>
</evidence>
<dbReference type="PROSITE" id="PS00716">
    <property type="entry name" value="SIGMA70_2"/>
    <property type="match status" value="1"/>
</dbReference>
<evidence type="ECO:0000256" key="2">
    <source>
        <dbReference type="ARBA" id="ARBA00023082"/>
    </source>
</evidence>
<dbReference type="PANTHER" id="PTHR30603">
    <property type="entry name" value="RNA POLYMERASE SIGMA FACTOR RPO"/>
    <property type="match status" value="1"/>
</dbReference>
<comment type="caution">
    <text evidence="6">The sequence shown here is derived from an EMBL/GenBank/DDBJ whole genome shotgun (WGS) entry which is preliminary data.</text>
</comment>
<protein>
    <submittedName>
        <fullName evidence="6">RNA polymerase subunit sigma-70</fullName>
    </submittedName>
</protein>
<accession>A0A660SH43</accession>
<dbReference type="InterPro" id="IPR036388">
    <property type="entry name" value="WH-like_DNA-bd_sf"/>
</dbReference>
<dbReference type="InterPro" id="IPR014284">
    <property type="entry name" value="RNA_pol_sigma-70_dom"/>
</dbReference>
<feature type="domain" description="RNA polymerase sigma-70" evidence="5">
    <location>
        <begin position="229"/>
        <end position="255"/>
    </location>
</feature>
<evidence type="ECO:0000256" key="3">
    <source>
        <dbReference type="ARBA" id="ARBA00023125"/>
    </source>
</evidence>
<dbReference type="InterPro" id="IPR013325">
    <property type="entry name" value="RNA_pol_sigma_r2"/>
</dbReference>
<reference evidence="6 7" key="1">
    <citation type="submission" date="2018-06" db="EMBL/GenBank/DDBJ databases">
        <title>Extensive metabolic versatility and redundancy in microbially diverse, dynamic hydrothermal sediments.</title>
        <authorList>
            <person name="Dombrowski N."/>
            <person name="Teske A."/>
            <person name="Baker B.J."/>
        </authorList>
    </citation>
    <scope>NUCLEOTIDE SEQUENCE [LARGE SCALE GENOMIC DNA]</scope>
    <source>
        <strain evidence="6">B36_G15</strain>
    </source>
</reference>
<evidence type="ECO:0000256" key="4">
    <source>
        <dbReference type="ARBA" id="ARBA00023163"/>
    </source>
</evidence>
<evidence type="ECO:0000256" key="1">
    <source>
        <dbReference type="ARBA" id="ARBA00023015"/>
    </source>
</evidence>
<keyword evidence="1" id="KW-0805">Transcription regulation</keyword>
<dbReference type="Proteomes" id="UP000268469">
    <property type="component" value="Unassembled WGS sequence"/>
</dbReference>
<evidence type="ECO:0000259" key="5">
    <source>
        <dbReference type="PROSITE" id="PS00716"/>
    </source>
</evidence>